<dbReference type="GO" id="GO:0005524">
    <property type="term" value="F:ATP binding"/>
    <property type="evidence" value="ECO:0007669"/>
    <property type="project" value="UniProtKB-KW"/>
</dbReference>
<dbReference type="Proteomes" id="UP000886787">
    <property type="component" value="Unassembled WGS sequence"/>
</dbReference>
<dbReference type="InterPro" id="IPR039421">
    <property type="entry name" value="Type_1_exporter"/>
</dbReference>
<dbReference type="PANTHER" id="PTHR43394">
    <property type="entry name" value="ATP-DEPENDENT PERMEASE MDL1, MITOCHONDRIAL"/>
    <property type="match status" value="1"/>
</dbReference>
<keyword evidence="1" id="KW-0067">ATP-binding</keyword>
<evidence type="ECO:0000313" key="2">
    <source>
        <dbReference type="Proteomes" id="UP000886787"/>
    </source>
</evidence>
<dbReference type="EMBL" id="DVFW01000013">
    <property type="protein sequence ID" value="HIQ80038.1"/>
    <property type="molecule type" value="Genomic_DNA"/>
</dbReference>
<dbReference type="InterPro" id="IPR027417">
    <property type="entry name" value="P-loop_NTPase"/>
</dbReference>
<dbReference type="SUPFAM" id="SSF52540">
    <property type="entry name" value="P-loop containing nucleoside triphosphate hydrolases"/>
    <property type="match status" value="1"/>
</dbReference>
<dbReference type="Gene3D" id="3.40.50.300">
    <property type="entry name" value="P-loop containing nucleotide triphosphate hydrolases"/>
    <property type="match status" value="1"/>
</dbReference>
<sequence>MINRALSDISSQKTMIIAAHRLSSVIGADQCYVIDNGEIVGAGTPSELHGNNRFYDALFDGQYSSE</sequence>
<protein>
    <submittedName>
        <fullName evidence="1">ABC transporter ATP-binding protein</fullName>
    </submittedName>
</protein>
<proteinExistence type="predicted"/>
<name>A0A9D0ZGK4_9FIRM</name>
<accession>A0A9D0ZGK4</accession>
<organism evidence="1 2">
    <name type="scientific">Candidatus Scatavimonas merdigallinarum</name>
    <dbReference type="NCBI Taxonomy" id="2840914"/>
    <lineage>
        <taxon>Bacteria</taxon>
        <taxon>Bacillati</taxon>
        <taxon>Bacillota</taxon>
        <taxon>Clostridia</taxon>
        <taxon>Eubacteriales</taxon>
        <taxon>Oscillospiraceae</taxon>
        <taxon>Oscillospiraceae incertae sedis</taxon>
        <taxon>Candidatus Scatavimonas</taxon>
    </lineage>
</organism>
<gene>
    <name evidence="1" type="ORF">IAD32_01980</name>
</gene>
<reference evidence="1" key="1">
    <citation type="submission" date="2020-10" db="EMBL/GenBank/DDBJ databases">
        <authorList>
            <person name="Gilroy R."/>
        </authorList>
    </citation>
    <scope>NUCLEOTIDE SEQUENCE</scope>
    <source>
        <strain evidence="1">ChiSjej1B19-3389</strain>
    </source>
</reference>
<dbReference type="GO" id="GO:0015421">
    <property type="term" value="F:ABC-type oligopeptide transporter activity"/>
    <property type="evidence" value="ECO:0007669"/>
    <property type="project" value="TreeGrafter"/>
</dbReference>
<reference evidence="1" key="2">
    <citation type="journal article" date="2021" name="PeerJ">
        <title>Extensive microbial diversity within the chicken gut microbiome revealed by metagenomics and culture.</title>
        <authorList>
            <person name="Gilroy R."/>
            <person name="Ravi A."/>
            <person name="Getino M."/>
            <person name="Pursley I."/>
            <person name="Horton D.L."/>
            <person name="Alikhan N.F."/>
            <person name="Baker D."/>
            <person name="Gharbi K."/>
            <person name="Hall N."/>
            <person name="Watson M."/>
            <person name="Adriaenssens E.M."/>
            <person name="Foster-Nyarko E."/>
            <person name="Jarju S."/>
            <person name="Secka A."/>
            <person name="Antonio M."/>
            <person name="Oren A."/>
            <person name="Chaudhuri R.R."/>
            <person name="La Ragione R."/>
            <person name="Hildebrand F."/>
            <person name="Pallen M.J."/>
        </authorList>
    </citation>
    <scope>NUCLEOTIDE SEQUENCE</scope>
    <source>
        <strain evidence="1">ChiSjej1B19-3389</strain>
    </source>
</reference>
<keyword evidence="1" id="KW-0547">Nucleotide-binding</keyword>
<dbReference type="PANTHER" id="PTHR43394:SF1">
    <property type="entry name" value="ATP-BINDING CASSETTE SUB-FAMILY B MEMBER 10, MITOCHONDRIAL"/>
    <property type="match status" value="1"/>
</dbReference>
<evidence type="ECO:0000313" key="1">
    <source>
        <dbReference type="EMBL" id="HIQ80038.1"/>
    </source>
</evidence>
<comment type="caution">
    <text evidence="1">The sequence shown here is derived from an EMBL/GenBank/DDBJ whole genome shotgun (WGS) entry which is preliminary data.</text>
</comment>
<dbReference type="AlphaFoldDB" id="A0A9D0ZGK4"/>